<dbReference type="PANTHER" id="PTHR43433">
    <property type="entry name" value="HYDROLASE, ALPHA/BETA FOLD FAMILY PROTEIN"/>
    <property type="match status" value="1"/>
</dbReference>
<dbReference type="GO" id="GO:0047570">
    <property type="term" value="F:3-oxoadipate enol-lactonase activity"/>
    <property type="evidence" value="ECO:0007669"/>
    <property type="project" value="UniProtKB-EC"/>
</dbReference>
<evidence type="ECO:0000313" key="2">
    <source>
        <dbReference type="EMBL" id="MDL2401003.1"/>
    </source>
</evidence>
<comment type="caution">
    <text evidence="2">The sequence shown here is derived from an EMBL/GenBank/DDBJ whole genome shotgun (WGS) entry which is preliminary data.</text>
</comment>
<accession>A0ABT7K0N8</accession>
<dbReference type="InterPro" id="IPR000073">
    <property type="entry name" value="AB_hydrolase_1"/>
</dbReference>
<dbReference type="Proteomes" id="UP001172645">
    <property type="component" value="Unassembled WGS sequence"/>
</dbReference>
<dbReference type="RefSeq" id="WP_285870172.1">
    <property type="nucleotide sequence ID" value="NZ_JARFYM010000015.1"/>
</dbReference>
<gene>
    <name evidence="2" type="primary">pcaD</name>
    <name evidence="2" type="ORF">PY649_19025</name>
</gene>
<feature type="domain" description="AB hydrolase-1" evidence="1">
    <location>
        <begin position="26"/>
        <end position="229"/>
    </location>
</feature>
<dbReference type="PRINTS" id="PR00111">
    <property type="entry name" value="ABHYDROLASE"/>
</dbReference>
<sequence>MPCLELPSHRLHYRIDGDQSAERDAPWLLFCNSLGTDLSMWDAQALELSRHFRVLRYDRRGHGRSSAPPPPYTLADLGRDAIALLDALEINRTHFCGLSIGGLTGQWLGIHAGERLDKIVLCATATRIGTPESWAARIESVREDGLDSLRAATAKRWFSSTFEASEPSVVSGVLDRFVATSTDGYIGCCAALAGADLSGDLKRIANPVLAISGDEDSVCPRADLAAIATSVQQGQHRSLPGRHIFNIESASAFTATLLEFLRS</sequence>
<name>A0ABT7K0N8_9HYPH</name>
<dbReference type="Pfam" id="PF00561">
    <property type="entry name" value="Abhydrolase_1"/>
    <property type="match status" value="1"/>
</dbReference>
<dbReference type="EC" id="3.1.1.24" evidence="2"/>
<evidence type="ECO:0000259" key="1">
    <source>
        <dbReference type="Pfam" id="PF00561"/>
    </source>
</evidence>
<reference evidence="2" key="1">
    <citation type="submission" date="2023-06" db="EMBL/GenBank/DDBJ databases">
        <title>Phylogenetic Diversity of Rhizobium strains.</title>
        <authorList>
            <person name="Moura F.T."/>
            <person name="Helene L.C.F."/>
            <person name="Hungria M."/>
        </authorList>
    </citation>
    <scope>NUCLEOTIDE SEQUENCE</scope>
    <source>
        <strain evidence="2">CCGE526</strain>
    </source>
</reference>
<dbReference type="EMBL" id="JARFYM010000015">
    <property type="protein sequence ID" value="MDL2401003.1"/>
    <property type="molecule type" value="Genomic_DNA"/>
</dbReference>
<evidence type="ECO:0000313" key="3">
    <source>
        <dbReference type="Proteomes" id="UP001172645"/>
    </source>
</evidence>
<dbReference type="Gene3D" id="3.40.50.1820">
    <property type="entry name" value="alpha/beta hydrolase"/>
    <property type="match status" value="1"/>
</dbReference>
<keyword evidence="2" id="KW-0378">Hydrolase</keyword>
<proteinExistence type="predicted"/>
<dbReference type="InterPro" id="IPR026968">
    <property type="entry name" value="PcaD/CatD"/>
</dbReference>
<dbReference type="InterPro" id="IPR050471">
    <property type="entry name" value="AB_hydrolase"/>
</dbReference>
<keyword evidence="3" id="KW-1185">Reference proteome</keyword>
<dbReference type="InterPro" id="IPR029058">
    <property type="entry name" value="AB_hydrolase_fold"/>
</dbReference>
<protein>
    <submittedName>
        <fullName evidence="2">3-oxoadipate enol-lactonase</fullName>
        <ecNumber evidence="2">3.1.1.24</ecNumber>
    </submittedName>
</protein>
<dbReference type="PANTHER" id="PTHR43433:SF5">
    <property type="entry name" value="AB HYDROLASE-1 DOMAIN-CONTAINING PROTEIN"/>
    <property type="match status" value="1"/>
</dbReference>
<dbReference type="SUPFAM" id="SSF53474">
    <property type="entry name" value="alpha/beta-Hydrolases"/>
    <property type="match status" value="1"/>
</dbReference>
<dbReference type="NCBIfam" id="TIGR02427">
    <property type="entry name" value="protocat_pcaD"/>
    <property type="match status" value="1"/>
</dbReference>
<organism evidence="2 3">
    <name type="scientific">Rhizobium mayense</name>
    <dbReference type="NCBI Taxonomy" id="1312184"/>
    <lineage>
        <taxon>Bacteria</taxon>
        <taxon>Pseudomonadati</taxon>
        <taxon>Pseudomonadota</taxon>
        <taxon>Alphaproteobacteria</taxon>
        <taxon>Hyphomicrobiales</taxon>
        <taxon>Rhizobiaceae</taxon>
        <taxon>Rhizobium/Agrobacterium group</taxon>
        <taxon>Rhizobium</taxon>
    </lineage>
</organism>